<dbReference type="EMBL" id="OX459119">
    <property type="protein sequence ID" value="CAI9096804.1"/>
    <property type="molecule type" value="Genomic_DNA"/>
</dbReference>
<feature type="compositionally biased region" description="Basic and acidic residues" evidence="5">
    <location>
        <begin position="206"/>
        <end position="216"/>
    </location>
</feature>
<evidence type="ECO:0000256" key="3">
    <source>
        <dbReference type="ARBA" id="ARBA00023306"/>
    </source>
</evidence>
<dbReference type="PANTHER" id="PTHR10177">
    <property type="entry name" value="CYCLINS"/>
    <property type="match status" value="1"/>
</dbReference>
<dbReference type="GO" id="GO:0051301">
    <property type="term" value="P:cell division"/>
    <property type="evidence" value="ECO:0007669"/>
    <property type="project" value="UniProtKB-KW"/>
</dbReference>
<dbReference type="InterPro" id="IPR039361">
    <property type="entry name" value="Cyclin"/>
</dbReference>
<comment type="similarity">
    <text evidence="4">Belongs to the cyclin family.</text>
</comment>
<dbReference type="InterPro" id="IPR013763">
    <property type="entry name" value="Cyclin-like_dom"/>
</dbReference>
<dbReference type="AlphaFoldDB" id="A0AAV1CQ34"/>
<evidence type="ECO:0000259" key="6">
    <source>
        <dbReference type="SMART" id="SM00385"/>
    </source>
</evidence>
<dbReference type="InterPro" id="IPR006671">
    <property type="entry name" value="Cyclin_N"/>
</dbReference>
<protein>
    <submittedName>
        <fullName evidence="7">OLC1v1033023C1</fullName>
    </submittedName>
</protein>
<dbReference type="GO" id="GO:0044772">
    <property type="term" value="P:mitotic cell cycle phase transition"/>
    <property type="evidence" value="ECO:0007669"/>
    <property type="project" value="InterPro"/>
</dbReference>
<proteinExistence type="inferred from homology"/>
<keyword evidence="1" id="KW-0132">Cell division</keyword>
<dbReference type="InterPro" id="IPR004367">
    <property type="entry name" value="Cyclin_C-dom"/>
</dbReference>
<evidence type="ECO:0000313" key="8">
    <source>
        <dbReference type="Proteomes" id="UP001161247"/>
    </source>
</evidence>
<evidence type="ECO:0000256" key="4">
    <source>
        <dbReference type="RuleBase" id="RU000383"/>
    </source>
</evidence>
<name>A0AAV1CQ34_OLDCO</name>
<gene>
    <name evidence="7" type="ORF">OLC1_LOCUS7467</name>
</gene>
<evidence type="ECO:0000256" key="1">
    <source>
        <dbReference type="ARBA" id="ARBA00022618"/>
    </source>
</evidence>
<dbReference type="Pfam" id="PF02984">
    <property type="entry name" value="Cyclin_C"/>
    <property type="match status" value="1"/>
</dbReference>
<sequence length="570" mass="64849">MKRKAEEEKQLRLFVSIKKRLRSKLPQRRRRFGVSPVLRSYLTAGGDNCSLLGEENLSSECNSGRGSAIKRHFKDDDGDEFRRVTRACSDWSKGVKREFINTGEVSESSCVDSCSGAVSGQRNVNSLRVQQYEAVSENKKVVEAAATSETTIRSEISAVTSFAGQISRLLGDQSEGVEDSHEINSIDVDSVHSVLQPAAESELLRTSEKLMRKSENRDEEERESVVESRKENVQFDFDFTCSENLTSEIGCDNYSHSSAYSELQSELFGDSSELDFSDYTPSIWNDSGSQFSEGSTNGESPSPTFQLFLQFSQEFCRSTFALDTDSEGSFYHVDPHEITLLGLEEKDDEESYRMIRIRERRQVYFHDYAEEYCSSTNYGDLIVQQRLQMVHWIVEQSGNKDLQRETLFLGVSLLDRFLSKGYFRTKRNLQIAGIACLTLATRIEENQPYNSIQQKIFHIGSNAYSRCEVVAMEWLVQEVLKFQCFLPSLYNFLWFYLRAAKASEKVEKTVNYIAVLALLGHEQLCFWPSTVAAGLVILASIAAKQEASCYNIRQIHARMKEDHLPECMKV</sequence>
<dbReference type="Proteomes" id="UP001161247">
    <property type="component" value="Chromosome 2"/>
</dbReference>
<evidence type="ECO:0000256" key="2">
    <source>
        <dbReference type="ARBA" id="ARBA00023127"/>
    </source>
</evidence>
<keyword evidence="3" id="KW-0131">Cell cycle</keyword>
<dbReference type="GO" id="GO:0016538">
    <property type="term" value="F:cyclin-dependent protein serine/threonine kinase regulator activity"/>
    <property type="evidence" value="ECO:0007669"/>
    <property type="project" value="InterPro"/>
</dbReference>
<dbReference type="InterPro" id="IPR048258">
    <property type="entry name" value="Cyclins_cyclin-box"/>
</dbReference>
<feature type="domain" description="Cyclin-like" evidence="6">
    <location>
        <begin position="391"/>
        <end position="478"/>
    </location>
</feature>
<keyword evidence="2 4" id="KW-0195">Cyclin</keyword>
<reference evidence="7" key="1">
    <citation type="submission" date="2023-03" db="EMBL/GenBank/DDBJ databases">
        <authorList>
            <person name="Julca I."/>
        </authorList>
    </citation>
    <scope>NUCLEOTIDE SEQUENCE</scope>
</reference>
<dbReference type="Gene3D" id="1.10.472.10">
    <property type="entry name" value="Cyclin-like"/>
    <property type="match status" value="2"/>
</dbReference>
<feature type="region of interest" description="Disordered" evidence="5">
    <location>
        <begin position="206"/>
        <end position="227"/>
    </location>
</feature>
<dbReference type="SMART" id="SM00385">
    <property type="entry name" value="CYCLIN"/>
    <property type="match status" value="1"/>
</dbReference>
<dbReference type="InterPro" id="IPR036915">
    <property type="entry name" value="Cyclin-like_sf"/>
</dbReference>
<dbReference type="PROSITE" id="PS00292">
    <property type="entry name" value="CYCLINS"/>
    <property type="match status" value="1"/>
</dbReference>
<keyword evidence="8" id="KW-1185">Reference proteome</keyword>
<dbReference type="SUPFAM" id="SSF47954">
    <property type="entry name" value="Cyclin-like"/>
    <property type="match status" value="2"/>
</dbReference>
<accession>A0AAV1CQ34</accession>
<evidence type="ECO:0000256" key="5">
    <source>
        <dbReference type="SAM" id="MobiDB-lite"/>
    </source>
</evidence>
<evidence type="ECO:0000313" key="7">
    <source>
        <dbReference type="EMBL" id="CAI9096804.1"/>
    </source>
</evidence>
<organism evidence="7 8">
    <name type="scientific">Oldenlandia corymbosa var. corymbosa</name>
    <dbReference type="NCBI Taxonomy" id="529605"/>
    <lineage>
        <taxon>Eukaryota</taxon>
        <taxon>Viridiplantae</taxon>
        <taxon>Streptophyta</taxon>
        <taxon>Embryophyta</taxon>
        <taxon>Tracheophyta</taxon>
        <taxon>Spermatophyta</taxon>
        <taxon>Magnoliopsida</taxon>
        <taxon>eudicotyledons</taxon>
        <taxon>Gunneridae</taxon>
        <taxon>Pentapetalae</taxon>
        <taxon>asterids</taxon>
        <taxon>lamiids</taxon>
        <taxon>Gentianales</taxon>
        <taxon>Rubiaceae</taxon>
        <taxon>Rubioideae</taxon>
        <taxon>Spermacoceae</taxon>
        <taxon>Hedyotis-Oldenlandia complex</taxon>
        <taxon>Oldenlandia</taxon>
    </lineage>
</organism>
<dbReference type="Pfam" id="PF00134">
    <property type="entry name" value="Cyclin_N"/>
    <property type="match status" value="1"/>
</dbReference>